<gene>
    <name evidence="9" type="ORF">CWS01_20100</name>
</gene>
<evidence type="ECO:0000256" key="2">
    <source>
        <dbReference type="ARBA" id="ARBA00009477"/>
    </source>
</evidence>
<dbReference type="GO" id="GO:0030313">
    <property type="term" value="C:cell envelope"/>
    <property type="evidence" value="ECO:0007669"/>
    <property type="project" value="UniProtKB-SubCell"/>
</dbReference>
<keyword evidence="6" id="KW-1133">Transmembrane helix</keyword>
<evidence type="ECO:0000313" key="10">
    <source>
        <dbReference type="Proteomes" id="UP000233375"/>
    </source>
</evidence>
<feature type="compositionally biased region" description="Gly residues" evidence="5">
    <location>
        <begin position="362"/>
        <end position="389"/>
    </location>
</feature>
<dbReference type="AlphaFoldDB" id="A0A2N0YXA5"/>
<keyword evidence="10" id="KW-1185">Reference proteome</keyword>
<evidence type="ECO:0000313" key="9">
    <source>
        <dbReference type="EMBL" id="PKG21894.1"/>
    </source>
</evidence>
<dbReference type="InterPro" id="IPR050465">
    <property type="entry name" value="UPF0194_transport"/>
</dbReference>
<keyword evidence="6" id="KW-0812">Transmembrane</keyword>
<dbReference type="InterPro" id="IPR000089">
    <property type="entry name" value="Biotin_lipoyl"/>
</dbReference>
<name>A0A2N0YXA5_9BACI</name>
<protein>
    <submittedName>
        <fullName evidence="9">Efflux transporter periplasmic adaptor subunit</fullName>
    </submittedName>
</protein>
<evidence type="ECO:0000256" key="6">
    <source>
        <dbReference type="SAM" id="Phobius"/>
    </source>
</evidence>
<dbReference type="Pfam" id="PF25990">
    <property type="entry name" value="Beta-barrel_YknX"/>
    <property type="match status" value="1"/>
</dbReference>
<dbReference type="Pfam" id="PF00364">
    <property type="entry name" value="Biotin_lipoyl"/>
    <property type="match status" value="1"/>
</dbReference>
<evidence type="ECO:0000259" key="8">
    <source>
        <dbReference type="Pfam" id="PF25990"/>
    </source>
</evidence>
<comment type="subcellular location">
    <subcellularLocation>
        <location evidence="1">Cell envelope</location>
    </subcellularLocation>
</comment>
<dbReference type="Proteomes" id="UP000233375">
    <property type="component" value="Unassembled WGS sequence"/>
</dbReference>
<dbReference type="InterPro" id="IPR058636">
    <property type="entry name" value="Beta-barrel_YknX"/>
</dbReference>
<dbReference type="GO" id="GO:0022857">
    <property type="term" value="F:transmembrane transporter activity"/>
    <property type="evidence" value="ECO:0007669"/>
    <property type="project" value="InterPro"/>
</dbReference>
<evidence type="ECO:0000259" key="7">
    <source>
        <dbReference type="Pfam" id="PF00364"/>
    </source>
</evidence>
<comment type="similarity">
    <text evidence="2">Belongs to the membrane fusion protein (MFP) (TC 8.A.1) family.</text>
</comment>
<evidence type="ECO:0000256" key="1">
    <source>
        <dbReference type="ARBA" id="ARBA00004196"/>
    </source>
</evidence>
<dbReference type="EMBL" id="PISE01000055">
    <property type="protein sequence ID" value="PKG21894.1"/>
    <property type="molecule type" value="Genomic_DNA"/>
</dbReference>
<organism evidence="9 10">
    <name type="scientific">Niallia nealsonii</name>
    <dbReference type="NCBI Taxonomy" id="115979"/>
    <lineage>
        <taxon>Bacteria</taxon>
        <taxon>Bacillati</taxon>
        <taxon>Bacillota</taxon>
        <taxon>Bacilli</taxon>
        <taxon>Bacillales</taxon>
        <taxon>Bacillaceae</taxon>
        <taxon>Niallia</taxon>
    </lineage>
</organism>
<reference evidence="9 10" key="1">
    <citation type="journal article" date="2003" name="Int. J. Syst. Evol. Microbiol.">
        <title>Bacillus nealsonii sp. nov., isolated from a spacecraft-assembly facility, whose spores are gamma-radiation resistant.</title>
        <authorList>
            <person name="Venkateswaran K."/>
            <person name="Kempf M."/>
            <person name="Chen F."/>
            <person name="Satomi M."/>
            <person name="Nicholson W."/>
            <person name="Kern R."/>
        </authorList>
    </citation>
    <scope>NUCLEOTIDE SEQUENCE [LARGE SCALE GENOMIC DNA]</scope>
    <source>
        <strain evidence="9 10">FO-92</strain>
    </source>
</reference>
<dbReference type="PANTHER" id="PTHR32347">
    <property type="entry name" value="EFFLUX SYSTEM COMPONENT YKNX-RELATED"/>
    <property type="match status" value="1"/>
</dbReference>
<feature type="compositionally biased region" description="Polar residues" evidence="5">
    <location>
        <begin position="348"/>
        <end position="360"/>
    </location>
</feature>
<sequence>MAFLCEKGIFYIKISPDLFLTHFFYILLLVNNNENKLVQIKKIIEEKEDEKNMNKNISKAKRKIKKWIVSGITVVVLGTGIGSYFYFTKDDNYTAKAQTTTQTATSEVGDVEVNVSGTGSISAINSEAVSATENATVDEVLVSVGDEVEKGDELVTFDGDIDPITAPFDGEITSLNVEEDGTVSMGTEVLGITNYDSLEMVVNVDELDIAKVKVGQEATVAVSALDDKEFTGKVTSVAKEANTDSSSSVATYEVTVKITKPKGLLVGMTAEATITTSDKTDVVTVPIEALQKEDGKYYVLIPSSTTASEASSNVSTTKQTVEVGLENEDVAEITSGLEEGTTVVLPTFESSSDSTQNQQMPAGGGGEMPSGNGGGQMPSGGQAQGGGSN</sequence>
<feature type="transmembrane region" description="Helical" evidence="6">
    <location>
        <begin position="67"/>
        <end position="87"/>
    </location>
</feature>
<dbReference type="NCBIfam" id="TIGR01730">
    <property type="entry name" value="RND_mfp"/>
    <property type="match status" value="1"/>
</dbReference>
<dbReference type="Gene3D" id="2.40.420.20">
    <property type="match status" value="1"/>
</dbReference>
<dbReference type="InterPro" id="IPR011053">
    <property type="entry name" value="Single_hybrid_motif"/>
</dbReference>
<dbReference type="InterPro" id="IPR006143">
    <property type="entry name" value="RND_pump_MFP"/>
</dbReference>
<dbReference type="Gene3D" id="2.40.30.170">
    <property type="match status" value="1"/>
</dbReference>
<feature type="region of interest" description="Disordered" evidence="5">
    <location>
        <begin position="347"/>
        <end position="389"/>
    </location>
</feature>
<keyword evidence="6" id="KW-0472">Membrane</keyword>
<dbReference type="GO" id="GO:0016020">
    <property type="term" value="C:membrane"/>
    <property type="evidence" value="ECO:0007669"/>
    <property type="project" value="InterPro"/>
</dbReference>
<feature type="domain" description="YknX-like beta-barrel" evidence="8">
    <location>
        <begin position="203"/>
        <end position="270"/>
    </location>
</feature>
<accession>A0A2N0YXA5</accession>
<dbReference type="Gene3D" id="2.40.50.100">
    <property type="match status" value="1"/>
</dbReference>
<evidence type="ECO:0000256" key="4">
    <source>
        <dbReference type="SAM" id="Coils"/>
    </source>
</evidence>
<keyword evidence="3 4" id="KW-0175">Coiled coil</keyword>
<feature type="domain" description="Lipoyl-binding" evidence="7">
    <location>
        <begin position="133"/>
        <end position="190"/>
    </location>
</feature>
<dbReference type="SUPFAM" id="SSF51230">
    <property type="entry name" value="Single hybrid motif"/>
    <property type="match status" value="1"/>
</dbReference>
<feature type="coiled-coil region" evidence="4">
    <location>
        <begin position="30"/>
        <end position="63"/>
    </location>
</feature>
<evidence type="ECO:0000256" key="5">
    <source>
        <dbReference type="SAM" id="MobiDB-lite"/>
    </source>
</evidence>
<evidence type="ECO:0000256" key="3">
    <source>
        <dbReference type="ARBA" id="ARBA00023054"/>
    </source>
</evidence>
<comment type="caution">
    <text evidence="9">The sequence shown here is derived from an EMBL/GenBank/DDBJ whole genome shotgun (WGS) entry which is preliminary data.</text>
</comment>
<proteinExistence type="inferred from homology"/>